<dbReference type="RefSeq" id="WP_153418111.1">
    <property type="nucleotide sequence ID" value="NZ_WFLM01000001.1"/>
</dbReference>
<gene>
    <name evidence="2" type="ORF">GCL60_01360</name>
</gene>
<dbReference type="OrthoDB" id="9836550at2"/>
<dbReference type="AlphaFoldDB" id="A0A6N6VZ93"/>
<feature type="chain" id="PRO_5026899112" description="Outer membrane beta-barrel protein" evidence="1">
    <location>
        <begin position="20"/>
        <end position="234"/>
    </location>
</feature>
<accession>A0A6N6VZ93</accession>
<reference evidence="2 3" key="1">
    <citation type="submission" date="2019-10" db="EMBL/GenBank/DDBJ databases">
        <title>New species of Slilvanegrellaceae.</title>
        <authorList>
            <person name="Pitt A."/>
            <person name="Hahn M.W."/>
        </authorList>
    </citation>
    <scope>NUCLEOTIDE SEQUENCE [LARGE SCALE GENOMIC DNA]</scope>
    <source>
        <strain evidence="2 3">SP-Ram-0.45-NSY-1</strain>
    </source>
</reference>
<keyword evidence="3" id="KW-1185">Reference proteome</keyword>
<name>A0A6N6VZ93_9BACT</name>
<sequence length="234" mass="26882">MKNILILCIFLMVNFCIYAESITPPSTCNYMQIDGFLYDYQLILSDNSKSSGNTYQIFTGRPAIGFCFQINDINIRPNIALNPYNSSTEGSLLIGKEFYKKLELGLYGLVNSSQKTLGEGNNLNETLESNFLIGPYFFIYPNFNDEDLFELFFRIAYEYDIIQNTVNNSTTLMTKKAGVNIATRFLYGKKLKEHLIYSPNIEFIYSYTIDMVGGNIAKNLIETKILPISFRWEF</sequence>
<evidence type="ECO:0000313" key="3">
    <source>
        <dbReference type="Proteomes" id="UP000437748"/>
    </source>
</evidence>
<dbReference type="EMBL" id="WFLM01000001">
    <property type="protein sequence ID" value="KAB8040596.1"/>
    <property type="molecule type" value="Genomic_DNA"/>
</dbReference>
<dbReference type="Proteomes" id="UP000437748">
    <property type="component" value="Unassembled WGS sequence"/>
</dbReference>
<comment type="caution">
    <text evidence="2">The sequence shown here is derived from an EMBL/GenBank/DDBJ whole genome shotgun (WGS) entry which is preliminary data.</text>
</comment>
<proteinExistence type="predicted"/>
<feature type="signal peptide" evidence="1">
    <location>
        <begin position="1"/>
        <end position="19"/>
    </location>
</feature>
<keyword evidence="1" id="KW-0732">Signal</keyword>
<organism evidence="2 3">
    <name type="scientific">Silvanigrella paludirubra</name>
    <dbReference type="NCBI Taxonomy" id="2499159"/>
    <lineage>
        <taxon>Bacteria</taxon>
        <taxon>Pseudomonadati</taxon>
        <taxon>Bdellovibrionota</taxon>
        <taxon>Oligoflexia</taxon>
        <taxon>Silvanigrellales</taxon>
        <taxon>Silvanigrellaceae</taxon>
        <taxon>Silvanigrella</taxon>
    </lineage>
</organism>
<protein>
    <recommendedName>
        <fullName evidence="4">Outer membrane beta-barrel protein</fullName>
    </recommendedName>
</protein>
<evidence type="ECO:0000313" key="2">
    <source>
        <dbReference type="EMBL" id="KAB8040596.1"/>
    </source>
</evidence>
<evidence type="ECO:0008006" key="4">
    <source>
        <dbReference type="Google" id="ProtNLM"/>
    </source>
</evidence>
<evidence type="ECO:0000256" key="1">
    <source>
        <dbReference type="SAM" id="SignalP"/>
    </source>
</evidence>